<dbReference type="RefSeq" id="WP_290263903.1">
    <property type="nucleotide sequence ID" value="NZ_JAUFQG010000006.1"/>
</dbReference>
<dbReference type="InterPro" id="IPR008312">
    <property type="entry name" value="T6SS_TssB1"/>
</dbReference>
<dbReference type="Pfam" id="PF05943">
    <property type="entry name" value="VipB"/>
    <property type="match status" value="1"/>
</dbReference>
<accession>A0ABV8V2Z9</accession>
<dbReference type="InterPro" id="IPR044031">
    <property type="entry name" value="TssC1_N"/>
</dbReference>
<reference evidence="4" key="1">
    <citation type="journal article" date="2019" name="Int. J. Syst. Evol. Microbiol.">
        <title>The Global Catalogue of Microorganisms (GCM) 10K type strain sequencing project: providing services to taxonomists for standard genome sequencing and annotation.</title>
        <authorList>
            <consortium name="The Broad Institute Genomics Platform"/>
            <consortium name="The Broad Institute Genome Sequencing Center for Infectious Disease"/>
            <person name="Wu L."/>
            <person name="Ma J."/>
        </authorList>
    </citation>
    <scope>NUCLEOTIDE SEQUENCE [LARGE SCALE GENOMIC DNA]</scope>
    <source>
        <strain evidence="4">CECT 8570</strain>
    </source>
</reference>
<name>A0ABV8V2Z9_9GAMM</name>
<gene>
    <name evidence="3" type="ORF">ACFOX3_05990</name>
</gene>
<dbReference type="PANTHER" id="PTHR35565:SF1">
    <property type="entry name" value="TYPE VI SECRETION SYSTEM CONTRACTILE SHEATH LARGE SUBUNIT"/>
    <property type="match status" value="1"/>
</dbReference>
<dbReference type="PANTHER" id="PTHR35565">
    <property type="entry name" value="CYTOPLASMIC PROTEIN-RELATED"/>
    <property type="match status" value="1"/>
</dbReference>
<dbReference type="Pfam" id="PF05591">
    <property type="entry name" value="T6SS_VipA"/>
    <property type="match status" value="1"/>
</dbReference>
<organism evidence="3 4">
    <name type="scientific">Simiduia curdlanivorans</name>
    <dbReference type="NCBI Taxonomy" id="1492769"/>
    <lineage>
        <taxon>Bacteria</taxon>
        <taxon>Pseudomonadati</taxon>
        <taxon>Pseudomonadota</taxon>
        <taxon>Gammaproteobacteria</taxon>
        <taxon>Cellvibrionales</taxon>
        <taxon>Cellvibrionaceae</taxon>
        <taxon>Simiduia</taxon>
    </lineage>
</organism>
<feature type="domain" description="TssC1 N-terminal" evidence="2">
    <location>
        <begin position="195"/>
        <end position="480"/>
    </location>
</feature>
<evidence type="ECO:0000313" key="4">
    <source>
        <dbReference type="Proteomes" id="UP001595840"/>
    </source>
</evidence>
<evidence type="ECO:0000313" key="3">
    <source>
        <dbReference type="EMBL" id="MFC4361844.1"/>
    </source>
</evidence>
<keyword evidence="4" id="KW-1185">Reference proteome</keyword>
<protein>
    <submittedName>
        <fullName evidence="3">Type VI secretion system contractile sheath domain-containing protein</fullName>
    </submittedName>
</protein>
<comment type="caution">
    <text evidence="3">The sequence shown here is derived from an EMBL/GenBank/DDBJ whole genome shotgun (WGS) entry which is preliminary data.</text>
</comment>
<evidence type="ECO:0000259" key="2">
    <source>
        <dbReference type="Pfam" id="PF05943"/>
    </source>
</evidence>
<dbReference type="InterPro" id="IPR010269">
    <property type="entry name" value="T6SS_TssC-like"/>
</dbReference>
<feature type="region of interest" description="Disordered" evidence="1">
    <location>
        <begin position="1"/>
        <end position="29"/>
    </location>
</feature>
<proteinExistence type="predicted"/>
<sequence length="502" mass="54693">MSRASISTGGAVFGAGTASRSDDTHFQQEDSGQPMHILFVGDFSGRASRSVVDTQSLQNRKILEINRDNFDDVFSRLAVELHLPSCAAPIAFDELDDLHPDLLYKQLPLFERLRDLKRRLSMPATFDAAAKDMLAQGLGPVATPAPAGVTIPAGLFESVLSSQTSDAKAQTVDALINSIVAPFVQPKADPRAEELMRSVDLATAEALRTLMHTGAFQQLEANWRSLYWLCRNIETGRNLKLFILDVTAAELRSDFSQCLEITDAKLYQRIVSQYQVPGSVGFSVLVSDVTLTDKAEDIPIAAGLSAIATSSDAIALISGSEKIAGCLSLAETPDTDDWSYQVDTEFQELWQILREEPQAECLLVAAPRFLLRLPYGTKTKPIDSFAFEELGEAGEHKYYLWAQGAYLASYLVAKTFEQNFWDLASGVCQQVEDLPQSIYTDSDGDSQAKACAEIYMTDKTAAALLAAGLCPLRSVKNQAAVLVPRLVSMADTEVSVLDVISA</sequence>
<dbReference type="Proteomes" id="UP001595840">
    <property type="component" value="Unassembled WGS sequence"/>
</dbReference>
<dbReference type="EMBL" id="JBHSCX010000004">
    <property type="protein sequence ID" value="MFC4361844.1"/>
    <property type="molecule type" value="Genomic_DNA"/>
</dbReference>
<evidence type="ECO:0000256" key="1">
    <source>
        <dbReference type="SAM" id="MobiDB-lite"/>
    </source>
</evidence>